<sequence>MKKWNGYETTQVIGEKRKLPVGGYVCKIIDANEEVYGWGNVVVIHFDIAEGPYKNFYLEQYEKQKGDKKWKGTYRLTCPKDDGSEKDERIKKNFKTFIHHIEKSNTGYKWDWNEHNLRAKLFGGIFGEKEYEIEGNTGFFTTLRYTTDTESVKTSLIPKPILLKRDTLATTTKAPEINWGDDALPF</sequence>
<evidence type="ECO:0000313" key="2">
    <source>
        <dbReference type="Proteomes" id="UP000655830"/>
    </source>
</evidence>
<accession>A0A926EL73</accession>
<dbReference type="RefSeq" id="WP_249334844.1">
    <property type="nucleotide sequence ID" value="NZ_JACRSY010000099.1"/>
</dbReference>
<dbReference type="Proteomes" id="UP000655830">
    <property type="component" value="Unassembled WGS sequence"/>
</dbReference>
<evidence type="ECO:0000313" key="1">
    <source>
        <dbReference type="EMBL" id="MBC8581776.1"/>
    </source>
</evidence>
<keyword evidence="2" id="KW-1185">Reference proteome</keyword>
<dbReference type="EMBL" id="JACRSY010000099">
    <property type="protein sequence ID" value="MBC8581776.1"/>
    <property type="molecule type" value="Genomic_DNA"/>
</dbReference>
<reference evidence="1" key="1">
    <citation type="submission" date="2020-08" db="EMBL/GenBank/DDBJ databases">
        <title>Genome public.</title>
        <authorList>
            <person name="Liu C."/>
            <person name="Sun Q."/>
        </authorList>
    </citation>
    <scope>NUCLEOTIDE SEQUENCE</scope>
    <source>
        <strain evidence="1">NSJ-12</strain>
    </source>
</reference>
<name>A0A926EL73_9FIRM</name>
<dbReference type="AlphaFoldDB" id="A0A926EL73"/>
<organism evidence="1 2">
    <name type="scientific">Zhenhengia yiwuensis</name>
    <dbReference type="NCBI Taxonomy" id="2763666"/>
    <lineage>
        <taxon>Bacteria</taxon>
        <taxon>Bacillati</taxon>
        <taxon>Bacillota</taxon>
        <taxon>Clostridia</taxon>
        <taxon>Lachnospirales</taxon>
        <taxon>Lachnospiraceae</taxon>
        <taxon>Zhenhengia</taxon>
    </lineage>
</organism>
<protein>
    <recommendedName>
        <fullName evidence="3">DUF669 domain-containing protein</fullName>
    </recommendedName>
</protein>
<gene>
    <name evidence="1" type="ORF">H8718_20110</name>
</gene>
<proteinExistence type="predicted"/>
<evidence type="ECO:0008006" key="3">
    <source>
        <dbReference type="Google" id="ProtNLM"/>
    </source>
</evidence>
<comment type="caution">
    <text evidence="1">The sequence shown here is derived from an EMBL/GenBank/DDBJ whole genome shotgun (WGS) entry which is preliminary data.</text>
</comment>